<reference evidence="1" key="1">
    <citation type="submission" date="2020-06" db="EMBL/GenBank/DDBJ databases">
        <authorList>
            <consortium name="Plant Systems Biology data submission"/>
        </authorList>
    </citation>
    <scope>NUCLEOTIDE SEQUENCE</scope>
    <source>
        <strain evidence="1">D6</strain>
    </source>
</reference>
<dbReference type="AlphaFoldDB" id="A0A9N8DBI1"/>
<proteinExistence type="predicted"/>
<protein>
    <submittedName>
        <fullName evidence="1">Uncharacterized protein</fullName>
    </submittedName>
</protein>
<evidence type="ECO:0000313" key="2">
    <source>
        <dbReference type="Proteomes" id="UP001153069"/>
    </source>
</evidence>
<gene>
    <name evidence="1" type="ORF">SEMRO_24_G016300.1</name>
</gene>
<sequence length="120" mass="13324">MGNTKSITRADIEHAAANTNWDEKSEILAVLKTKKAKKSKRSSKRNERLLQQGDIDEIYDLVLSLKQDGGEGQDLLEEFVAQQANLSRKDLSDEKPPIRTISVAMDRSDRGSGKARARAA</sequence>
<dbReference type="Proteomes" id="UP001153069">
    <property type="component" value="Unassembled WGS sequence"/>
</dbReference>
<accession>A0A9N8DBI1</accession>
<organism evidence="1 2">
    <name type="scientific">Seminavis robusta</name>
    <dbReference type="NCBI Taxonomy" id="568900"/>
    <lineage>
        <taxon>Eukaryota</taxon>
        <taxon>Sar</taxon>
        <taxon>Stramenopiles</taxon>
        <taxon>Ochrophyta</taxon>
        <taxon>Bacillariophyta</taxon>
        <taxon>Bacillariophyceae</taxon>
        <taxon>Bacillariophycidae</taxon>
        <taxon>Naviculales</taxon>
        <taxon>Naviculaceae</taxon>
        <taxon>Seminavis</taxon>
    </lineage>
</organism>
<keyword evidence="2" id="KW-1185">Reference proteome</keyword>
<comment type="caution">
    <text evidence="1">The sequence shown here is derived from an EMBL/GenBank/DDBJ whole genome shotgun (WGS) entry which is preliminary data.</text>
</comment>
<evidence type="ECO:0000313" key="1">
    <source>
        <dbReference type="EMBL" id="CAB9497686.1"/>
    </source>
</evidence>
<name>A0A9N8DBI1_9STRA</name>
<dbReference type="EMBL" id="CAICTM010000024">
    <property type="protein sequence ID" value="CAB9497686.1"/>
    <property type="molecule type" value="Genomic_DNA"/>
</dbReference>